<dbReference type="InterPro" id="IPR011583">
    <property type="entry name" value="Chitinase_II/V-like_cat"/>
</dbReference>
<keyword evidence="5" id="KW-0732">Signal</keyword>
<dbReference type="RefSeq" id="XP_052744323.1">
    <property type="nucleotide sequence ID" value="XM_052888363.1"/>
</dbReference>
<dbReference type="PANTHER" id="PTHR11177:SF144">
    <property type="entry name" value="CHITINASE 5"/>
    <property type="match status" value="1"/>
</dbReference>
<evidence type="ECO:0000256" key="1">
    <source>
        <dbReference type="ARBA" id="ARBA00022801"/>
    </source>
</evidence>
<dbReference type="CDD" id="cd02872">
    <property type="entry name" value="GH18_chitolectin_chitotriosidase"/>
    <property type="match status" value="1"/>
</dbReference>
<feature type="chain" id="PRO_5046729120" evidence="5">
    <location>
        <begin position="20"/>
        <end position="401"/>
    </location>
</feature>
<evidence type="ECO:0000256" key="5">
    <source>
        <dbReference type="SAM" id="SignalP"/>
    </source>
</evidence>
<dbReference type="InterPro" id="IPR029070">
    <property type="entry name" value="Chitinase_insertion_sf"/>
</dbReference>
<dbReference type="InterPro" id="IPR050314">
    <property type="entry name" value="Glycosyl_Hydrlase_18"/>
</dbReference>
<evidence type="ECO:0000259" key="6">
    <source>
        <dbReference type="PROSITE" id="PS51910"/>
    </source>
</evidence>
<feature type="domain" description="GH18" evidence="6">
    <location>
        <begin position="23"/>
        <end position="393"/>
    </location>
</feature>
<dbReference type="Gene3D" id="3.10.50.10">
    <property type="match status" value="1"/>
</dbReference>
<dbReference type="InterPro" id="IPR017853">
    <property type="entry name" value="GH"/>
</dbReference>
<dbReference type="PROSITE" id="PS51910">
    <property type="entry name" value="GH18_2"/>
    <property type="match status" value="1"/>
</dbReference>
<sequence length="401" mass="44772">MRIFISALVVLLALSHAECDTKARVVCYYTNWAVYRDGIGRYSVEDIPVSLCTHILYSFIGLTETGEVKILDPESDIETKGFANFTSLKVDYPEVKFIVVIGGWNEGGAKYSKMVSTRASRKTFIDSIIKFINDYGFDGLDLDWEYPGATDRDGKPEDKANFLALCQELRVPFDEQGWELTAAVPLTKPRLEDGYDVPGLCKVLDAVHVMGYDLRANSDGVADNHAPLNRRPSDLGALKHVNVRDGLQLWEDLGCPANKLVVGVPFYGRSFILASPSETGIGAPINVTAGGGDPLPYTEERGYWAYFEICSKLQNEEGWTKVWDNIGKAPYAYKDNQWVGYSDVRSLQIKMEFIKKKGYLGAMTWALDLDDFRGLCGDKLPLLSTLHTYMNTYTVPEPVCD</sequence>
<keyword evidence="1 3" id="KW-0378">Hydrolase</keyword>
<accession>A0ABM3LZ38</accession>
<dbReference type="InterPro" id="IPR001223">
    <property type="entry name" value="Glyco_hydro18_cat"/>
</dbReference>
<dbReference type="Gene3D" id="3.20.20.80">
    <property type="entry name" value="Glycosidases"/>
    <property type="match status" value="1"/>
</dbReference>
<proteinExistence type="inferred from homology"/>
<evidence type="ECO:0000313" key="7">
    <source>
        <dbReference type="Proteomes" id="UP001652582"/>
    </source>
</evidence>
<dbReference type="PANTHER" id="PTHR11177">
    <property type="entry name" value="CHITINASE"/>
    <property type="match status" value="1"/>
</dbReference>
<feature type="signal peptide" evidence="5">
    <location>
        <begin position="1"/>
        <end position="19"/>
    </location>
</feature>
<keyword evidence="2 3" id="KW-0326">Glycosidase</keyword>
<dbReference type="SUPFAM" id="SSF54556">
    <property type="entry name" value="Chitinase insertion domain"/>
    <property type="match status" value="1"/>
</dbReference>
<evidence type="ECO:0000256" key="2">
    <source>
        <dbReference type="ARBA" id="ARBA00023295"/>
    </source>
</evidence>
<evidence type="ECO:0000256" key="4">
    <source>
        <dbReference type="RuleBase" id="RU004453"/>
    </source>
</evidence>
<keyword evidence="7" id="KW-1185">Reference proteome</keyword>
<dbReference type="PROSITE" id="PS01095">
    <property type="entry name" value="GH18_1"/>
    <property type="match status" value="1"/>
</dbReference>
<evidence type="ECO:0000313" key="8">
    <source>
        <dbReference type="RefSeq" id="XP_052744323.1"/>
    </source>
</evidence>
<dbReference type="GeneID" id="112054341"/>
<gene>
    <name evidence="8" type="primary">LOC112054341</name>
</gene>
<evidence type="ECO:0000256" key="3">
    <source>
        <dbReference type="RuleBase" id="RU000489"/>
    </source>
</evidence>
<dbReference type="Pfam" id="PF00704">
    <property type="entry name" value="Glyco_hydro_18"/>
    <property type="match status" value="1"/>
</dbReference>
<dbReference type="SMART" id="SM00636">
    <property type="entry name" value="Glyco_18"/>
    <property type="match status" value="1"/>
</dbReference>
<reference evidence="8" key="1">
    <citation type="submission" date="2025-08" db="UniProtKB">
        <authorList>
            <consortium name="RefSeq"/>
        </authorList>
    </citation>
    <scope>IDENTIFICATION</scope>
</reference>
<name>A0ABM3LZ38_BICAN</name>
<protein>
    <submittedName>
        <fullName evidence="8">Endochitinase</fullName>
    </submittedName>
</protein>
<dbReference type="SUPFAM" id="SSF51445">
    <property type="entry name" value="(Trans)glycosidases"/>
    <property type="match status" value="1"/>
</dbReference>
<dbReference type="Proteomes" id="UP001652582">
    <property type="component" value="Chromosome 22"/>
</dbReference>
<organism evidence="7 8">
    <name type="scientific">Bicyclus anynana</name>
    <name type="common">Squinting bush brown butterfly</name>
    <dbReference type="NCBI Taxonomy" id="110368"/>
    <lineage>
        <taxon>Eukaryota</taxon>
        <taxon>Metazoa</taxon>
        <taxon>Ecdysozoa</taxon>
        <taxon>Arthropoda</taxon>
        <taxon>Hexapoda</taxon>
        <taxon>Insecta</taxon>
        <taxon>Pterygota</taxon>
        <taxon>Neoptera</taxon>
        <taxon>Endopterygota</taxon>
        <taxon>Lepidoptera</taxon>
        <taxon>Glossata</taxon>
        <taxon>Ditrysia</taxon>
        <taxon>Papilionoidea</taxon>
        <taxon>Nymphalidae</taxon>
        <taxon>Satyrinae</taxon>
        <taxon>Satyrini</taxon>
        <taxon>Mycalesina</taxon>
        <taxon>Bicyclus</taxon>
    </lineage>
</organism>
<dbReference type="InterPro" id="IPR001579">
    <property type="entry name" value="Glyco_hydro_18_chit_AS"/>
</dbReference>
<comment type="similarity">
    <text evidence="4">Belongs to the glycosyl hydrolase 18 family.</text>
</comment>